<evidence type="ECO:0000256" key="7">
    <source>
        <dbReference type="ARBA" id="ARBA00023002"/>
    </source>
</evidence>
<organism evidence="16 17">
    <name type="scientific">Pachysolen tannophilus NRRL Y-2460</name>
    <dbReference type="NCBI Taxonomy" id="669874"/>
    <lineage>
        <taxon>Eukaryota</taxon>
        <taxon>Fungi</taxon>
        <taxon>Dikarya</taxon>
        <taxon>Ascomycota</taxon>
        <taxon>Saccharomycotina</taxon>
        <taxon>Pichiomycetes</taxon>
        <taxon>Pachysolenaceae</taxon>
        <taxon>Pachysolen</taxon>
    </lineage>
</organism>
<evidence type="ECO:0000256" key="12">
    <source>
        <dbReference type="SAM" id="MobiDB-lite"/>
    </source>
</evidence>
<dbReference type="Pfam" id="PF07992">
    <property type="entry name" value="Pyr_redox_2"/>
    <property type="match status" value="1"/>
</dbReference>
<dbReference type="EMBL" id="KV454011">
    <property type="protein sequence ID" value="ODV98169.1"/>
    <property type="molecule type" value="Genomic_DNA"/>
</dbReference>
<dbReference type="InterPro" id="IPR023753">
    <property type="entry name" value="FAD/NAD-binding_dom"/>
</dbReference>
<evidence type="ECO:0000256" key="1">
    <source>
        <dbReference type="ARBA" id="ARBA00004173"/>
    </source>
</evidence>
<dbReference type="PRINTS" id="PR00368">
    <property type="entry name" value="FADPNR"/>
</dbReference>
<dbReference type="EC" id="1.6.5.9" evidence="3"/>
<name>A0A1E4U2E9_PACTA</name>
<sequence>MNRSILIRNCRLLRANGASSYSKRLLSTNFTLFNEAAKPVDSKPVSSFTPPPPPPPSQQPQNSSKPVVSRLRKYTKYAFRATYLSVFLGVGYLGYSIYSEMHPAKQIPQSEKTSVGSKKKTLLILGTGWGAISLLKDLDTSLYNVIVVSPRNYFLFTPLLPSVPTGTIDLKSIVDPVRTIARLTPGEVQYLEAEATDIDTKNKKVTVKHTSQSITPGIVQTTPDDIRKTLDYDYLVIAVGAETNTFNTPGVKEYASYLKEASDAVEVRAKLMQNIEAAQLLPLGSEERNRLMTFTVVGGGPTGVELAAEVKDYIDQDLSKLFPGIEKETTVHLIEALPNVLNSFNKKLIAYSEYVFKKININLSVNTMVQKVDNKNVYAKVKQPNGEFKEIVLPYGVLVWATGNGPRQLIKDLSTQIDAQKTARRGLLVDEFLKLEGTDGVFALGDCTFTKHPPTAQVAHQQGIYLSKLFETMAKVENFEYKIAQEDASPDRDTNKIDRLQRRINRTKQNLVPFVYTHMGALAYVGSERAVADLVWGDWSQISTGGPLTFLFWRTAYVAMCLSIKNKVLICSDWVKISIFGRDCSKE</sequence>
<evidence type="ECO:0000256" key="10">
    <source>
        <dbReference type="ARBA" id="ARBA00047599"/>
    </source>
</evidence>
<keyword evidence="9" id="KW-0496">Mitochondrion</keyword>
<evidence type="ECO:0000256" key="6">
    <source>
        <dbReference type="ARBA" id="ARBA00022946"/>
    </source>
</evidence>
<evidence type="ECO:0000256" key="13">
    <source>
        <dbReference type="SAM" id="Phobius"/>
    </source>
</evidence>
<dbReference type="OrthoDB" id="3244603at2759"/>
<dbReference type="GO" id="GO:0050136">
    <property type="term" value="F:NADH dehydrogenase (quinone) (non-electrogenic) activity"/>
    <property type="evidence" value="ECO:0007669"/>
    <property type="project" value="UniProtKB-EC"/>
</dbReference>
<dbReference type="InterPro" id="IPR045024">
    <property type="entry name" value="NDH-2"/>
</dbReference>
<evidence type="ECO:0000256" key="8">
    <source>
        <dbReference type="ARBA" id="ARBA00023027"/>
    </source>
</evidence>
<keyword evidence="17" id="KW-1185">Reference proteome</keyword>
<dbReference type="PANTHER" id="PTHR43706">
    <property type="entry name" value="NADH DEHYDROGENASE"/>
    <property type="match status" value="1"/>
</dbReference>
<dbReference type="Pfam" id="PF22366">
    <property type="entry name" value="NDH2_C"/>
    <property type="match status" value="1"/>
</dbReference>
<evidence type="ECO:0000259" key="15">
    <source>
        <dbReference type="Pfam" id="PF22366"/>
    </source>
</evidence>
<dbReference type="AlphaFoldDB" id="A0A1E4U2E9"/>
<feature type="domain" description="External alternative NADH-ubiquinone oxidoreductase-like C-terminal" evidence="15">
    <location>
        <begin position="518"/>
        <end position="583"/>
    </location>
</feature>
<evidence type="ECO:0000256" key="9">
    <source>
        <dbReference type="ARBA" id="ARBA00023128"/>
    </source>
</evidence>
<comment type="catalytic activity">
    <reaction evidence="11">
        <text>a ubiquinone + NADH + H(+) = a ubiquinol + NAD(+)</text>
        <dbReference type="Rhea" id="RHEA:23152"/>
        <dbReference type="Rhea" id="RHEA-COMP:9565"/>
        <dbReference type="Rhea" id="RHEA-COMP:9566"/>
        <dbReference type="ChEBI" id="CHEBI:15378"/>
        <dbReference type="ChEBI" id="CHEBI:16389"/>
        <dbReference type="ChEBI" id="CHEBI:17976"/>
        <dbReference type="ChEBI" id="CHEBI:57540"/>
        <dbReference type="ChEBI" id="CHEBI:57945"/>
    </reaction>
</comment>
<keyword evidence="5" id="KW-0274">FAD</keyword>
<feature type="domain" description="FAD/NAD(P)-binding" evidence="14">
    <location>
        <begin position="122"/>
        <end position="463"/>
    </location>
</feature>
<dbReference type="InterPro" id="IPR036188">
    <property type="entry name" value="FAD/NAD-bd_sf"/>
</dbReference>
<protein>
    <recommendedName>
        <fullName evidence="3">NADH:ubiquinone reductase (non-electrogenic)</fullName>
        <ecNumber evidence="3">1.6.5.9</ecNumber>
    </recommendedName>
</protein>
<evidence type="ECO:0000256" key="5">
    <source>
        <dbReference type="ARBA" id="ARBA00022827"/>
    </source>
</evidence>
<keyword evidence="13" id="KW-0812">Transmembrane</keyword>
<accession>A0A1E4U2E9</accession>
<gene>
    <name evidence="16" type="ORF">PACTADRAFT_654</name>
</gene>
<dbReference type="FunFam" id="3.50.50.100:FF:000007">
    <property type="entry name" value="Rotenone-insensitive NADH-ubiquinone oxidoreductase, mitochondrial"/>
    <property type="match status" value="1"/>
</dbReference>
<keyword evidence="13" id="KW-0472">Membrane</keyword>
<evidence type="ECO:0000313" key="17">
    <source>
        <dbReference type="Proteomes" id="UP000094236"/>
    </source>
</evidence>
<comment type="similarity">
    <text evidence="2">Belongs to the NADH dehydrogenase family.</text>
</comment>
<feature type="region of interest" description="Disordered" evidence="12">
    <location>
        <begin position="42"/>
        <end position="67"/>
    </location>
</feature>
<evidence type="ECO:0000256" key="2">
    <source>
        <dbReference type="ARBA" id="ARBA00005272"/>
    </source>
</evidence>
<dbReference type="Gene3D" id="3.50.50.100">
    <property type="match status" value="1"/>
</dbReference>
<keyword evidence="4" id="KW-0285">Flavoprotein</keyword>
<reference evidence="17" key="1">
    <citation type="submission" date="2016-05" db="EMBL/GenBank/DDBJ databases">
        <title>Comparative genomics of biotechnologically important yeasts.</title>
        <authorList>
            <consortium name="DOE Joint Genome Institute"/>
            <person name="Riley R."/>
            <person name="Haridas S."/>
            <person name="Wolfe K.H."/>
            <person name="Lopes M.R."/>
            <person name="Hittinger C.T."/>
            <person name="Goker M."/>
            <person name="Salamov A."/>
            <person name="Wisecaver J."/>
            <person name="Long T.M."/>
            <person name="Aerts A.L."/>
            <person name="Barry K."/>
            <person name="Choi C."/>
            <person name="Clum A."/>
            <person name="Coughlan A.Y."/>
            <person name="Deshpande S."/>
            <person name="Douglass A.P."/>
            <person name="Hanson S.J."/>
            <person name="Klenk H.-P."/>
            <person name="Labutti K."/>
            <person name="Lapidus A."/>
            <person name="Lindquist E."/>
            <person name="Lipzen A."/>
            <person name="Meier-Kolthoff J.P."/>
            <person name="Ohm R.A."/>
            <person name="Otillar R.P."/>
            <person name="Pangilinan J."/>
            <person name="Peng Y."/>
            <person name="Rokas A."/>
            <person name="Rosa C.A."/>
            <person name="Scheuner C."/>
            <person name="Sibirny A.A."/>
            <person name="Slot J.C."/>
            <person name="Stielow J.B."/>
            <person name="Sun H."/>
            <person name="Kurtzman C.P."/>
            <person name="Blackwell M."/>
            <person name="Grigoriev I.V."/>
            <person name="Jeffries T.W."/>
        </authorList>
    </citation>
    <scope>NUCLEOTIDE SEQUENCE [LARGE SCALE GENOMIC DNA]</scope>
    <source>
        <strain evidence="17">NRRL Y-2460</strain>
    </source>
</reference>
<evidence type="ECO:0000256" key="3">
    <source>
        <dbReference type="ARBA" id="ARBA00012637"/>
    </source>
</evidence>
<feature type="compositionally biased region" description="Pro residues" evidence="12">
    <location>
        <begin position="49"/>
        <end position="58"/>
    </location>
</feature>
<evidence type="ECO:0000256" key="4">
    <source>
        <dbReference type="ARBA" id="ARBA00022630"/>
    </source>
</evidence>
<feature type="transmembrane region" description="Helical" evidence="13">
    <location>
        <begin position="77"/>
        <end position="98"/>
    </location>
</feature>
<proteinExistence type="inferred from homology"/>
<keyword evidence="7" id="KW-0560">Oxidoreductase</keyword>
<dbReference type="SUPFAM" id="SSF51905">
    <property type="entry name" value="FAD/NAD(P)-binding domain"/>
    <property type="match status" value="2"/>
</dbReference>
<evidence type="ECO:0000256" key="11">
    <source>
        <dbReference type="ARBA" id="ARBA00049010"/>
    </source>
</evidence>
<keyword evidence="6" id="KW-0809">Transit peptide</keyword>
<comment type="subcellular location">
    <subcellularLocation>
        <location evidence="1">Mitochondrion</location>
    </subcellularLocation>
</comment>
<dbReference type="PANTHER" id="PTHR43706:SF47">
    <property type="entry name" value="EXTERNAL NADH-UBIQUINONE OXIDOREDUCTASE 1, MITOCHONDRIAL-RELATED"/>
    <property type="match status" value="1"/>
</dbReference>
<keyword evidence="8" id="KW-0520">NAD</keyword>
<dbReference type="GO" id="GO:0015980">
    <property type="term" value="P:energy derivation by oxidation of organic compounds"/>
    <property type="evidence" value="ECO:0007669"/>
    <property type="project" value="UniProtKB-ARBA"/>
</dbReference>
<dbReference type="InterPro" id="IPR054585">
    <property type="entry name" value="NDH2-like_C"/>
</dbReference>
<dbReference type="GO" id="GO:0005739">
    <property type="term" value="C:mitochondrion"/>
    <property type="evidence" value="ECO:0007669"/>
    <property type="project" value="UniProtKB-SubCell"/>
</dbReference>
<evidence type="ECO:0000259" key="14">
    <source>
        <dbReference type="Pfam" id="PF07992"/>
    </source>
</evidence>
<dbReference type="Proteomes" id="UP000094236">
    <property type="component" value="Unassembled WGS sequence"/>
</dbReference>
<dbReference type="STRING" id="669874.A0A1E4U2E9"/>
<keyword evidence="13" id="KW-1133">Transmembrane helix</keyword>
<comment type="catalytic activity">
    <reaction evidence="10">
        <text>a quinone + NADH + H(+) = a quinol + NAD(+)</text>
        <dbReference type="Rhea" id="RHEA:46160"/>
        <dbReference type="ChEBI" id="CHEBI:15378"/>
        <dbReference type="ChEBI" id="CHEBI:24646"/>
        <dbReference type="ChEBI" id="CHEBI:57540"/>
        <dbReference type="ChEBI" id="CHEBI:57945"/>
        <dbReference type="ChEBI" id="CHEBI:132124"/>
        <dbReference type="EC" id="1.6.5.9"/>
    </reaction>
</comment>
<evidence type="ECO:0000313" key="16">
    <source>
        <dbReference type="EMBL" id="ODV98169.1"/>
    </source>
</evidence>